<evidence type="ECO:0000313" key="2">
    <source>
        <dbReference type="EMBL" id="MBB6713930.1"/>
    </source>
</evidence>
<evidence type="ECO:0000313" key="3">
    <source>
        <dbReference type="Proteomes" id="UP000585258"/>
    </source>
</evidence>
<evidence type="ECO:0000256" key="1">
    <source>
        <dbReference type="SAM" id="Phobius"/>
    </source>
</evidence>
<keyword evidence="1" id="KW-1133">Transmembrane helix</keyword>
<comment type="caution">
    <text evidence="2">The sequence shown here is derived from an EMBL/GenBank/DDBJ whole genome shotgun (WGS) entry which is preliminary data.</text>
</comment>
<dbReference type="EMBL" id="JACKWY010000002">
    <property type="protein sequence ID" value="MBB6713930.1"/>
    <property type="molecule type" value="Genomic_DNA"/>
</dbReference>
<dbReference type="RefSeq" id="WP_185163643.1">
    <property type="nucleotide sequence ID" value="NZ_JACKWY010000002.1"/>
</dbReference>
<name>A0A7X0SAB4_9CLOT</name>
<sequence length="75" mass="8498">MKGKGVNTVIFILSIICLIISIKLFWNMGIFVDEHNTSPDIISGGDFWLYMDWLRLGFTAVICVLSGISLFRDNK</sequence>
<reference evidence="2 3" key="1">
    <citation type="submission" date="2020-08" db="EMBL/GenBank/DDBJ databases">
        <title>Clostridia isolated from Swiss meat.</title>
        <authorList>
            <person name="Wambui J."/>
            <person name="Stevens M.J.A."/>
            <person name="Stephan R."/>
        </authorList>
    </citation>
    <scope>NUCLEOTIDE SEQUENCE [LARGE SCALE GENOMIC DNA]</scope>
    <source>
        <strain evidence="2 3">CM001</strain>
    </source>
</reference>
<accession>A0A7X0SAB4</accession>
<proteinExistence type="predicted"/>
<keyword evidence="1" id="KW-0472">Membrane</keyword>
<protein>
    <submittedName>
        <fullName evidence="2">Uncharacterized protein</fullName>
    </submittedName>
</protein>
<feature type="transmembrane region" description="Helical" evidence="1">
    <location>
        <begin position="53"/>
        <end position="71"/>
    </location>
</feature>
<keyword evidence="1" id="KW-0812">Transmembrane</keyword>
<gene>
    <name evidence="2" type="ORF">H7E68_04160</name>
</gene>
<dbReference type="AlphaFoldDB" id="A0A7X0SAB4"/>
<feature type="transmembrane region" description="Helical" evidence="1">
    <location>
        <begin position="7"/>
        <end position="26"/>
    </location>
</feature>
<dbReference type="Proteomes" id="UP000585258">
    <property type="component" value="Unassembled WGS sequence"/>
</dbReference>
<organism evidence="2 3">
    <name type="scientific">Clostridium gasigenes</name>
    <dbReference type="NCBI Taxonomy" id="94869"/>
    <lineage>
        <taxon>Bacteria</taxon>
        <taxon>Bacillati</taxon>
        <taxon>Bacillota</taxon>
        <taxon>Clostridia</taxon>
        <taxon>Eubacteriales</taxon>
        <taxon>Clostridiaceae</taxon>
        <taxon>Clostridium</taxon>
    </lineage>
</organism>